<comment type="caution">
    <text evidence="2">The sequence shown here is derived from an EMBL/GenBank/DDBJ whole genome shotgun (WGS) entry which is preliminary data.</text>
</comment>
<feature type="chain" id="PRO_5018251818" evidence="1">
    <location>
        <begin position="20"/>
        <end position="186"/>
    </location>
</feature>
<keyword evidence="1" id="KW-0732">Signal</keyword>
<sequence length="186" mass="22059">MFFLFCFTLLQNSVCLVQFENYLLNILNIFTTKTKSSTLHYSLLTMRKELKNGNLDTYDFSIFDNENEPTLAEEEKSSSRTETNMETRGKFEKNITKLLNKIGKSNLESLEENIFYDPKLFGLIADQLYLLPLWTDIKMKNLLSNSEEKWADKKPKRKGKKQFHYEIDPIKKKGFYYQKTDIFKLK</sequence>
<proteinExistence type="predicted"/>
<evidence type="ECO:0000256" key="1">
    <source>
        <dbReference type="SAM" id="SignalP"/>
    </source>
</evidence>
<accession>A0A3M7QNN3</accession>
<evidence type="ECO:0000313" key="2">
    <source>
        <dbReference type="EMBL" id="RNA13037.1"/>
    </source>
</evidence>
<keyword evidence="3" id="KW-1185">Reference proteome</keyword>
<protein>
    <submittedName>
        <fullName evidence="2">Uncharacterized protein</fullName>
    </submittedName>
</protein>
<feature type="signal peptide" evidence="1">
    <location>
        <begin position="1"/>
        <end position="19"/>
    </location>
</feature>
<organism evidence="2 3">
    <name type="scientific">Brachionus plicatilis</name>
    <name type="common">Marine rotifer</name>
    <name type="synonym">Brachionus muelleri</name>
    <dbReference type="NCBI Taxonomy" id="10195"/>
    <lineage>
        <taxon>Eukaryota</taxon>
        <taxon>Metazoa</taxon>
        <taxon>Spiralia</taxon>
        <taxon>Gnathifera</taxon>
        <taxon>Rotifera</taxon>
        <taxon>Eurotatoria</taxon>
        <taxon>Monogononta</taxon>
        <taxon>Pseudotrocha</taxon>
        <taxon>Ploima</taxon>
        <taxon>Brachionidae</taxon>
        <taxon>Brachionus</taxon>
    </lineage>
</organism>
<name>A0A3M7QNN3_BRAPC</name>
<evidence type="ECO:0000313" key="3">
    <source>
        <dbReference type="Proteomes" id="UP000276133"/>
    </source>
</evidence>
<gene>
    <name evidence="2" type="ORF">BpHYR1_018745</name>
</gene>
<dbReference type="Proteomes" id="UP000276133">
    <property type="component" value="Unassembled WGS sequence"/>
</dbReference>
<dbReference type="EMBL" id="REGN01005524">
    <property type="protein sequence ID" value="RNA13037.1"/>
    <property type="molecule type" value="Genomic_DNA"/>
</dbReference>
<dbReference type="AlphaFoldDB" id="A0A3M7QNN3"/>
<reference evidence="2 3" key="1">
    <citation type="journal article" date="2018" name="Sci. Rep.">
        <title>Genomic signatures of local adaptation to the degree of environmental predictability in rotifers.</title>
        <authorList>
            <person name="Franch-Gras L."/>
            <person name="Hahn C."/>
            <person name="Garcia-Roger E.M."/>
            <person name="Carmona M.J."/>
            <person name="Serra M."/>
            <person name="Gomez A."/>
        </authorList>
    </citation>
    <scope>NUCLEOTIDE SEQUENCE [LARGE SCALE GENOMIC DNA]</scope>
    <source>
        <strain evidence="2">HYR1</strain>
    </source>
</reference>